<dbReference type="AlphaFoldDB" id="A0A1L8EB42"/>
<proteinExistence type="predicted"/>
<reference evidence="1" key="1">
    <citation type="submission" date="2017-01" db="EMBL/GenBank/DDBJ databases">
        <title>An insight into the sialome and mialome of the horn fly, Haematobia irritans.</title>
        <authorList>
            <person name="Breijo M."/>
            <person name="Boiani M."/>
            <person name="Ures X."/>
            <person name="Rocha S."/>
            <person name="Sequeira M."/>
            <person name="Ribeiro J.M."/>
        </authorList>
    </citation>
    <scope>NUCLEOTIDE SEQUENCE</scope>
</reference>
<evidence type="ECO:0000313" key="1">
    <source>
        <dbReference type="EMBL" id="JAV15842.1"/>
    </source>
</evidence>
<dbReference type="EMBL" id="GFDG01002957">
    <property type="protein sequence ID" value="JAV15842.1"/>
    <property type="molecule type" value="Transcribed_RNA"/>
</dbReference>
<name>A0A1L8EB42_HAEIR</name>
<dbReference type="CDD" id="cd23992">
    <property type="entry name" value="PBP_GOBP"/>
    <property type="match status" value="1"/>
</dbReference>
<dbReference type="Gene3D" id="1.10.238.20">
    <property type="entry name" value="Pheromone/general odorant binding protein domain"/>
    <property type="match status" value="2"/>
</dbReference>
<protein>
    <submittedName>
        <fullName evidence="1">Putative odorant binding protein 20</fullName>
    </submittedName>
</protein>
<accession>A0A1L8EB42</accession>
<dbReference type="SUPFAM" id="SSF47565">
    <property type="entry name" value="Insect pheromone/odorant-binding proteins"/>
    <property type="match status" value="2"/>
</dbReference>
<sequence length="288" mass="33711">MGVVGKIRFGEFLLSILFYFPIVYGTDGIEYNVQLQNHDFLLPESQIRFARLRCMELYSQADFLNFDDTPETHCYMQCLIYKMGLMDLKTRGLDSLKFSDIWDDIEEAFEEKCLEKFQFGESLNGKCSDTYRKLIEFRTHCWELFEYTFGGNSTWKSKDPSKSIGQSASEFCDSFDEDGNVATESSLSIELTFESMFKSKLICLYKNYHYLDAYGRVDESELQRSYDEALIDVDESNSFIKICSRRANSKYRTDYLGDMVFELQSCMKQHSPEFATVVQLRNEHSKDY</sequence>
<dbReference type="InterPro" id="IPR036728">
    <property type="entry name" value="PBP_GOBP_sf"/>
</dbReference>
<dbReference type="GO" id="GO:0005549">
    <property type="term" value="F:odorant binding"/>
    <property type="evidence" value="ECO:0007669"/>
    <property type="project" value="InterPro"/>
</dbReference>
<organism evidence="1">
    <name type="scientific">Haematobia irritans</name>
    <name type="common">Horn fly</name>
    <name type="synonym">Conops irritans</name>
    <dbReference type="NCBI Taxonomy" id="7368"/>
    <lineage>
        <taxon>Eukaryota</taxon>
        <taxon>Metazoa</taxon>
        <taxon>Ecdysozoa</taxon>
        <taxon>Arthropoda</taxon>
        <taxon>Hexapoda</taxon>
        <taxon>Insecta</taxon>
        <taxon>Pterygota</taxon>
        <taxon>Neoptera</taxon>
        <taxon>Endopterygota</taxon>
        <taxon>Diptera</taxon>
        <taxon>Brachycera</taxon>
        <taxon>Muscomorpha</taxon>
        <taxon>Muscoidea</taxon>
        <taxon>Muscidae</taxon>
        <taxon>Haematobia</taxon>
    </lineage>
</organism>